<protein>
    <recommendedName>
        <fullName evidence="3">PH domain-containing protein</fullName>
    </recommendedName>
</protein>
<evidence type="ECO:0008006" key="3">
    <source>
        <dbReference type="Google" id="ProtNLM"/>
    </source>
</evidence>
<gene>
    <name evidence="1" type="ORF">ACFYNZ_31345</name>
</gene>
<proteinExistence type="predicted"/>
<comment type="caution">
    <text evidence="1">The sequence shown here is derived from an EMBL/GenBank/DDBJ whole genome shotgun (WGS) entry which is preliminary data.</text>
</comment>
<evidence type="ECO:0000313" key="1">
    <source>
        <dbReference type="EMBL" id="MFE9173901.1"/>
    </source>
</evidence>
<sequence>MALLGLPLLADWGTGGLTRWRGALRLTLSVLLFVALCPPRVRVGQGWVASRSLLHSRLVRTDLLVSVRWVGGVRRRLVLLDALGEDVRHSAAAGLLRCGAEGLRHLSERVGRETAPAVFRASGLEP</sequence>
<dbReference type="EMBL" id="JBIAFJ010000042">
    <property type="protein sequence ID" value="MFE9173901.1"/>
    <property type="molecule type" value="Genomic_DNA"/>
</dbReference>
<evidence type="ECO:0000313" key="2">
    <source>
        <dbReference type="Proteomes" id="UP001601197"/>
    </source>
</evidence>
<organism evidence="1 2">
    <name type="scientific">Streptomyces kebangsaanensis</name>
    <dbReference type="NCBI Taxonomy" id="864058"/>
    <lineage>
        <taxon>Bacteria</taxon>
        <taxon>Bacillati</taxon>
        <taxon>Actinomycetota</taxon>
        <taxon>Actinomycetes</taxon>
        <taxon>Kitasatosporales</taxon>
        <taxon>Streptomycetaceae</taxon>
        <taxon>Streptomyces</taxon>
    </lineage>
</organism>
<keyword evidence="2" id="KW-1185">Reference proteome</keyword>
<accession>A0ABW6L1B7</accession>
<dbReference type="RefSeq" id="WP_388353156.1">
    <property type="nucleotide sequence ID" value="NZ_JBIAFJ010000042.1"/>
</dbReference>
<reference evidence="1 2" key="1">
    <citation type="submission" date="2024-10" db="EMBL/GenBank/DDBJ databases">
        <title>The Natural Products Discovery Center: Release of the First 8490 Sequenced Strains for Exploring Actinobacteria Biosynthetic Diversity.</title>
        <authorList>
            <person name="Kalkreuter E."/>
            <person name="Kautsar S.A."/>
            <person name="Yang D."/>
            <person name="Bader C.D."/>
            <person name="Teijaro C.N."/>
            <person name="Fluegel L."/>
            <person name="Davis C.M."/>
            <person name="Simpson J.R."/>
            <person name="Lauterbach L."/>
            <person name="Steele A.D."/>
            <person name="Gui C."/>
            <person name="Meng S."/>
            <person name="Li G."/>
            <person name="Viehrig K."/>
            <person name="Ye F."/>
            <person name="Su P."/>
            <person name="Kiefer A.F."/>
            <person name="Nichols A."/>
            <person name="Cepeda A.J."/>
            <person name="Yan W."/>
            <person name="Fan B."/>
            <person name="Jiang Y."/>
            <person name="Adhikari A."/>
            <person name="Zheng C.-J."/>
            <person name="Schuster L."/>
            <person name="Cowan T.M."/>
            <person name="Smanski M.J."/>
            <person name="Chevrette M.G."/>
            <person name="De Carvalho L.P.S."/>
            <person name="Shen B."/>
        </authorList>
    </citation>
    <scope>NUCLEOTIDE SEQUENCE [LARGE SCALE GENOMIC DNA]</scope>
    <source>
        <strain evidence="1 2">NPDC007147</strain>
    </source>
</reference>
<dbReference type="Proteomes" id="UP001601197">
    <property type="component" value="Unassembled WGS sequence"/>
</dbReference>
<name>A0ABW6L1B7_9ACTN</name>